<dbReference type="PANTHER" id="PTHR20994:SF0">
    <property type="entry name" value="ER MEMBRANE PROTEIN COMPLEX SUBUNIT 6"/>
    <property type="match status" value="1"/>
</dbReference>
<evidence type="ECO:0000256" key="7">
    <source>
        <dbReference type="ARBA" id="ARBA00023136"/>
    </source>
</evidence>
<evidence type="ECO:0000256" key="3">
    <source>
        <dbReference type="ARBA" id="ARBA00020827"/>
    </source>
</evidence>
<dbReference type="GO" id="GO:0000045">
    <property type="term" value="P:autophagosome assembly"/>
    <property type="evidence" value="ECO:0007669"/>
    <property type="project" value="TreeGrafter"/>
</dbReference>
<feature type="transmembrane region" description="Helical" evidence="8">
    <location>
        <begin position="29"/>
        <end position="46"/>
    </location>
</feature>
<comment type="subcellular location">
    <subcellularLocation>
        <location evidence="1">Endoplasmic reticulum membrane</location>
        <topology evidence="1">Multi-pass membrane protein</topology>
    </subcellularLocation>
</comment>
<evidence type="ECO:0000256" key="8">
    <source>
        <dbReference type="SAM" id="Phobius"/>
    </source>
</evidence>
<dbReference type="Pfam" id="PF07019">
    <property type="entry name" value="EMC6"/>
    <property type="match status" value="1"/>
</dbReference>
<keyword evidence="4 8" id="KW-0812">Transmembrane</keyword>
<comment type="similarity">
    <text evidence="2">Belongs to the EMC6 family.</text>
</comment>
<dbReference type="AlphaFoldDB" id="A0A3N4IB42"/>
<keyword evidence="7 8" id="KW-0472">Membrane</keyword>
<protein>
    <recommendedName>
        <fullName evidence="3">ER membrane protein complex subunit 6</fullName>
    </recommendedName>
</protein>
<name>A0A3N4IB42_ASCIM</name>
<keyword evidence="10" id="KW-1185">Reference proteome</keyword>
<evidence type="ECO:0000256" key="2">
    <source>
        <dbReference type="ARBA" id="ARBA00009436"/>
    </source>
</evidence>
<gene>
    <name evidence="9" type="ORF">BJ508DRAFT_361985</name>
</gene>
<evidence type="ECO:0000256" key="5">
    <source>
        <dbReference type="ARBA" id="ARBA00022824"/>
    </source>
</evidence>
<dbReference type="EMBL" id="ML119680">
    <property type="protein sequence ID" value="RPA81421.1"/>
    <property type="molecule type" value="Genomic_DNA"/>
</dbReference>
<dbReference type="InterPro" id="IPR008504">
    <property type="entry name" value="Emc6"/>
</dbReference>
<keyword evidence="6 8" id="KW-1133">Transmembrane helix</keyword>
<reference evidence="9 10" key="1">
    <citation type="journal article" date="2018" name="Nat. Ecol. Evol.">
        <title>Pezizomycetes genomes reveal the molecular basis of ectomycorrhizal truffle lifestyle.</title>
        <authorList>
            <person name="Murat C."/>
            <person name="Payen T."/>
            <person name="Noel B."/>
            <person name="Kuo A."/>
            <person name="Morin E."/>
            <person name="Chen J."/>
            <person name="Kohler A."/>
            <person name="Krizsan K."/>
            <person name="Balestrini R."/>
            <person name="Da Silva C."/>
            <person name="Montanini B."/>
            <person name="Hainaut M."/>
            <person name="Levati E."/>
            <person name="Barry K.W."/>
            <person name="Belfiori B."/>
            <person name="Cichocki N."/>
            <person name="Clum A."/>
            <person name="Dockter R.B."/>
            <person name="Fauchery L."/>
            <person name="Guy J."/>
            <person name="Iotti M."/>
            <person name="Le Tacon F."/>
            <person name="Lindquist E.A."/>
            <person name="Lipzen A."/>
            <person name="Malagnac F."/>
            <person name="Mello A."/>
            <person name="Molinier V."/>
            <person name="Miyauchi S."/>
            <person name="Poulain J."/>
            <person name="Riccioni C."/>
            <person name="Rubini A."/>
            <person name="Sitrit Y."/>
            <person name="Splivallo R."/>
            <person name="Traeger S."/>
            <person name="Wang M."/>
            <person name="Zifcakova L."/>
            <person name="Wipf D."/>
            <person name="Zambonelli A."/>
            <person name="Paolocci F."/>
            <person name="Nowrousian M."/>
            <person name="Ottonello S."/>
            <person name="Baldrian P."/>
            <person name="Spatafora J.W."/>
            <person name="Henrissat B."/>
            <person name="Nagy L.G."/>
            <person name="Aury J.M."/>
            <person name="Wincker P."/>
            <person name="Grigoriev I.V."/>
            <person name="Bonfante P."/>
            <person name="Martin F.M."/>
        </authorList>
    </citation>
    <scope>NUCLEOTIDE SEQUENCE [LARGE SCALE GENOMIC DNA]</scope>
    <source>
        <strain evidence="9 10">RN42</strain>
    </source>
</reference>
<dbReference type="InterPro" id="IPR029008">
    <property type="entry name" value="EMC6-like"/>
</dbReference>
<keyword evidence="5" id="KW-0256">Endoplasmic reticulum</keyword>
<proteinExistence type="inferred from homology"/>
<dbReference type="PANTHER" id="PTHR20994">
    <property type="entry name" value="ER MEMBRANE PROTEIN COMPLEX SUBUNIT 6"/>
    <property type="match status" value="1"/>
</dbReference>
<evidence type="ECO:0000256" key="4">
    <source>
        <dbReference type="ARBA" id="ARBA00022692"/>
    </source>
</evidence>
<dbReference type="OrthoDB" id="16510at2759"/>
<dbReference type="STRING" id="1160509.A0A3N4IB42"/>
<sequence length="108" mass="11225">MSTNTILEELQTPVLPEALAHNRATLSNAVNLASIILGVVAGTLGLESYVGFIFYFVGSALIAGAVVSLPGRQGYFGKSPLGAVLEEIGNAAMGFVLAWTLIFGIVRS</sequence>
<evidence type="ECO:0000313" key="10">
    <source>
        <dbReference type="Proteomes" id="UP000275078"/>
    </source>
</evidence>
<evidence type="ECO:0000256" key="1">
    <source>
        <dbReference type="ARBA" id="ARBA00004477"/>
    </source>
</evidence>
<feature type="transmembrane region" description="Helical" evidence="8">
    <location>
        <begin position="52"/>
        <end position="71"/>
    </location>
</feature>
<organism evidence="9 10">
    <name type="scientific">Ascobolus immersus RN42</name>
    <dbReference type="NCBI Taxonomy" id="1160509"/>
    <lineage>
        <taxon>Eukaryota</taxon>
        <taxon>Fungi</taxon>
        <taxon>Dikarya</taxon>
        <taxon>Ascomycota</taxon>
        <taxon>Pezizomycotina</taxon>
        <taxon>Pezizomycetes</taxon>
        <taxon>Pezizales</taxon>
        <taxon>Ascobolaceae</taxon>
        <taxon>Ascobolus</taxon>
    </lineage>
</organism>
<accession>A0A3N4IB42</accession>
<dbReference type="GO" id="GO:0072546">
    <property type="term" value="C:EMC complex"/>
    <property type="evidence" value="ECO:0007669"/>
    <property type="project" value="InterPro"/>
</dbReference>
<dbReference type="GO" id="GO:0034975">
    <property type="term" value="P:protein folding in endoplasmic reticulum"/>
    <property type="evidence" value="ECO:0007669"/>
    <property type="project" value="TreeGrafter"/>
</dbReference>
<evidence type="ECO:0000313" key="9">
    <source>
        <dbReference type="EMBL" id="RPA81421.1"/>
    </source>
</evidence>
<dbReference type="Proteomes" id="UP000275078">
    <property type="component" value="Unassembled WGS sequence"/>
</dbReference>
<feature type="transmembrane region" description="Helical" evidence="8">
    <location>
        <begin position="83"/>
        <end position="106"/>
    </location>
</feature>
<evidence type="ECO:0000256" key="6">
    <source>
        <dbReference type="ARBA" id="ARBA00022989"/>
    </source>
</evidence>